<dbReference type="EMBL" id="LKEX01009692">
    <property type="protein sequence ID" value="KYN50138.1"/>
    <property type="molecule type" value="Genomic_DNA"/>
</dbReference>
<evidence type="ECO:0008006" key="3">
    <source>
        <dbReference type="Google" id="ProtNLM"/>
    </source>
</evidence>
<sequence length="143" mass="16118">MIDTGASPNVLKHRNLNPEIRINRDDTLFLIGITNGKIDTLGSVELLISGHPVKFYIVPDDFPILQEGLLESAFLRGVSTISLENNLLEWRGNRFSFVTSESLTIPARSRIVSYLRVKNTHLRYGYVPPLSVRGHTHRKCGSF</sequence>
<comment type="caution">
    <text evidence="1">The sequence shown here is derived from an EMBL/GenBank/DDBJ whole genome shotgun (WGS) entry which is preliminary data.</text>
</comment>
<dbReference type="AlphaFoldDB" id="A0A151K2T0"/>
<dbReference type="STRING" id="456900.A0A151K2T0"/>
<gene>
    <name evidence="1" type="ORF">ALC62_00166</name>
</gene>
<proteinExistence type="predicted"/>
<dbReference type="Proteomes" id="UP000078542">
    <property type="component" value="Unassembled WGS sequence"/>
</dbReference>
<accession>A0A151K2T0</accession>
<evidence type="ECO:0000313" key="1">
    <source>
        <dbReference type="EMBL" id="KYN50138.1"/>
    </source>
</evidence>
<reference evidence="1 2" key="1">
    <citation type="submission" date="2016-03" db="EMBL/GenBank/DDBJ databases">
        <title>Cyphomyrmex costatus WGS genome.</title>
        <authorList>
            <person name="Nygaard S."/>
            <person name="Hu H."/>
            <person name="Boomsma J."/>
            <person name="Zhang G."/>
        </authorList>
    </citation>
    <scope>NUCLEOTIDE SEQUENCE [LARGE SCALE GENOMIC DNA]</scope>
    <source>
        <strain evidence="1">MS0001</strain>
        <tissue evidence="1">Whole body</tissue>
    </source>
</reference>
<keyword evidence="2" id="KW-1185">Reference proteome</keyword>
<evidence type="ECO:0000313" key="2">
    <source>
        <dbReference type="Proteomes" id="UP000078542"/>
    </source>
</evidence>
<name>A0A151K2T0_9HYME</name>
<protein>
    <recommendedName>
        <fullName evidence="3">Peptidase A2 domain-containing protein</fullName>
    </recommendedName>
</protein>
<organism evidence="1 2">
    <name type="scientific">Cyphomyrmex costatus</name>
    <dbReference type="NCBI Taxonomy" id="456900"/>
    <lineage>
        <taxon>Eukaryota</taxon>
        <taxon>Metazoa</taxon>
        <taxon>Ecdysozoa</taxon>
        <taxon>Arthropoda</taxon>
        <taxon>Hexapoda</taxon>
        <taxon>Insecta</taxon>
        <taxon>Pterygota</taxon>
        <taxon>Neoptera</taxon>
        <taxon>Endopterygota</taxon>
        <taxon>Hymenoptera</taxon>
        <taxon>Apocrita</taxon>
        <taxon>Aculeata</taxon>
        <taxon>Formicoidea</taxon>
        <taxon>Formicidae</taxon>
        <taxon>Myrmicinae</taxon>
        <taxon>Cyphomyrmex</taxon>
    </lineage>
</organism>